<dbReference type="GO" id="GO:0016491">
    <property type="term" value="F:oxidoreductase activity"/>
    <property type="evidence" value="ECO:0007669"/>
    <property type="project" value="InterPro"/>
</dbReference>
<reference evidence="4 5" key="1">
    <citation type="submission" date="2016-02" db="EMBL/GenBank/DDBJ databases">
        <title>Anaerosporomusa subterraneum gen. nov., sp. nov., a spore-forming obligate anaerobe isolated from saprolite.</title>
        <authorList>
            <person name="Choi J.K."/>
            <person name="Shah M."/>
            <person name="Yee N."/>
        </authorList>
    </citation>
    <scope>NUCLEOTIDE SEQUENCE [LARGE SCALE GENOMIC DNA]</scope>
    <source>
        <strain evidence="4 5">RU4</strain>
    </source>
</reference>
<gene>
    <name evidence="4" type="ORF">AXX12_11565</name>
</gene>
<dbReference type="InterPro" id="IPR029039">
    <property type="entry name" value="Flavoprotein-like_sf"/>
</dbReference>
<name>A0A154BQP2_ANASB</name>
<sequence>MNILGLVASGRKLGNSEILAKEMLGTLAGEKRLLRLSELLVEPCRACYACLPSGKPCIINDDLTFFLQQIEWADVVVIASPCYFLGSHTSIKLIGDRLISILNDGKRFQGKRCVAAVSYGVADWEGYAREAVMNFARFLHLDLMGTLVVRAANPGEVVQSEILAEARALAGKLVEGGDHSCQQQEAHTCQGCGSSLLQITPAGEVRCVMCGMTGQLTVEASGFALTFNPPEHSRFSLHGMAEHGQRLEDIKEEYIARRKDLLALRKQYQEQDEWWIRPPR</sequence>
<dbReference type="SUPFAM" id="SSF52218">
    <property type="entry name" value="Flavoproteins"/>
    <property type="match status" value="1"/>
</dbReference>
<comment type="caution">
    <text evidence="4">The sequence shown here is derived from an EMBL/GenBank/DDBJ whole genome shotgun (WGS) entry which is preliminary data.</text>
</comment>
<dbReference type="RefSeq" id="WP_066243681.1">
    <property type="nucleotide sequence ID" value="NZ_LSGP01000020.1"/>
</dbReference>
<keyword evidence="5" id="KW-1185">Reference proteome</keyword>
<dbReference type="PANTHER" id="PTHR43278:SF2">
    <property type="entry name" value="IRON-SULFUR FLAVOPROTEIN"/>
    <property type="match status" value="1"/>
</dbReference>
<dbReference type="InterPro" id="IPR005025">
    <property type="entry name" value="FMN_Rdtase-like_dom"/>
</dbReference>
<dbReference type="EMBL" id="LSGP01000020">
    <property type="protein sequence ID" value="KYZ75828.1"/>
    <property type="molecule type" value="Genomic_DNA"/>
</dbReference>
<evidence type="ECO:0000313" key="4">
    <source>
        <dbReference type="EMBL" id="KYZ75828.1"/>
    </source>
</evidence>
<evidence type="ECO:0000256" key="1">
    <source>
        <dbReference type="ARBA" id="ARBA00022630"/>
    </source>
</evidence>
<dbReference type="AlphaFoldDB" id="A0A154BQP2"/>
<feature type="domain" description="NADPH-dependent FMN reductase-like" evidence="3">
    <location>
        <begin position="1"/>
        <end position="140"/>
    </location>
</feature>
<dbReference type="InterPro" id="IPR051796">
    <property type="entry name" value="ISF_SsuE-like"/>
</dbReference>
<evidence type="ECO:0000259" key="3">
    <source>
        <dbReference type="Pfam" id="PF03358"/>
    </source>
</evidence>
<accession>A0A154BQP2</accession>
<keyword evidence="2" id="KW-0288">FMN</keyword>
<evidence type="ECO:0000313" key="5">
    <source>
        <dbReference type="Proteomes" id="UP000076268"/>
    </source>
</evidence>
<dbReference type="Gene3D" id="3.40.50.360">
    <property type="match status" value="1"/>
</dbReference>
<dbReference type="STRING" id="1794912.AXX12_11565"/>
<dbReference type="PANTHER" id="PTHR43278">
    <property type="entry name" value="NAD(P)H-DEPENDENT FMN-CONTAINING OXIDOREDUCTASE YWQN-RELATED"/>
    <property type="match status" value="1"/>
</dbReference>
<protein>
    <submittedName>
        <fullName evidence="4">NADPH-dependent FMN reductase</fullName>
    </submittedName>
</protein>
<proteinExistence type="predicted"/>
<dbReference type="OrthoDB" id="9805976at2"/>
<dbReference type="Pfam" id="PF03358">
    <property type="entry name" value="FMN_red"/>
    <property type="match status" value="1"/>
</dbReference>
<organism evidence="4 5">
    <name type="scientific">Anaerosporomusa subterranea</name>
    <dbReference type="NCBI Taxonomy" id="1794912"/>
    <lineage>
        <taxon>Bacteria</taxon>
        <taxon>Bacillati</taxon>
        <taxon>Bacillota</taxon>
        <taxon>Negativicutes</taxon>
        <taxon>Acetonemataceae</taxon>
        <taxon>Anaerosporomusa</taxon>
    </lineage>
</organism>
<keyword evidence="1" id="KW-0285">Flavoprotein</keyword>
<dbReference type="Proteomes" id="UP000076268">
    <property type="component" value="Unassembled WGS sequence"/>
</dbReference>
<evidence type="ECO:0000256" key="2">
    <source>
        <dbReference type="ARBA" id="ARBA00022643"/>
    </source>
</evidence>